<feature type="active site" description="Charge relay system" evidence="2">
    <location>
        <position position="217"/>
    </location>
</feature>
<dbReference type="PANTHER" id="PTHR43798">
    <property type="entry name" value="MONOACYLGLYCEROL LIPASE"/>
    <property type="match status" value="1"/>
</dbReference>
<dbReference type="InterPro" id="IPR050266">
    <property type="entry name" value="AB_hydrolase_sf"/>
</dbReference>
<evidence type="ECO:0000256" key="1">
    <source>
        <dbReference type="ARBA" id="ARBA00022801"/>
    </source>
</evidence>
<dbReference type="SUPFAM" id="SSF53474">
    <property type="entry name" value="alpha/beta-Hydrolases"/>
    <property type="match status" value="1"/>
</dbReference>
<dbReference type="Gene3D" id="3.40.50.1820">
    <property type="entry name" value="alpha/beta hydrolase"/>
    <property type="match status" value="1"/>
</dbReference>
<keyword evidence="6" id="KW-1185">Reference proteome</keyword>
<dbReference type="PANTHER" id="PTHR43798:SF31">
    <property type="entry name" value="AB HYDROLASE SUPERFAMILY PROTEIN YCLE"/>
    <property type="match status" value="1"/>
</dbReference>
<reference evidence="5" key="1">
    <citation type="journal article" date="2014" name="Int. J. Syst. Evol. Microbiol.">
        <title>Complete genome sequence of Corynebacterium casei LMG S-19264T (=DSM 44701T), isolated from a smear-ripened cheese.</title>
        <authorList>
            <consortium name="US DOE Joint Genome Institute (JGI-PGF)"/>
            <person name="Walter F."/>
            <person name="Albersmeier A."/>
            <person name="Kalinowski J."/>
            <person name="Ruckert C."/>
        </authorList>
    </citation>
    <scope>NUCLEOTIDE SEQUENCE</scope>
    <source>
        <strain evidence="5">CGMCC 1.14988</strain>
    </source>
</reference>
<comment type="caution">
    <text evidence="5">The sequence shown here is derived from an EMBL/GenBank/DDBJ whole genome shotgun (WGS) entry which is preliminary data.</text>
</comment>
<dbReference type="GO" id="GO:0052689">
    <property type="term" value="F:carboxylic ester hydrolase activity"/>
    <property type="evidence" value="ECO:0007669"/>
    <property type="project" value="InterPro"/>
</dbReference>
<name>A0A8J3EV33_9ACTN</name>
<gene>
    <name evidence="5" type="primary">yvaK</name>
    <name evidence="5" type="ORF">GCM10011354_23220</name>
</gene>
<organism evidence="5 6">
    <name type="scientific">Egicoccus halophilus</name>
    <dbReference type="NCBI Taxonomy" id="1670830"/>
    <lineage>
        <taxon>Bacteria</taxon>
        <taxon>Bacillati</taxon>
        <taxon>Actinomycetota</taxon>
        <taxon>Nitriliruptoria</taxon>
        <taxon>Egicoccales</taxon>
        <taxon>Egicoccaceae</taxon>
        <taxon>Egicoccus</taxon>
    </lineage>
</organism>
<dbReference type="GO" id="GO:0016020">
    <property type="term" value="C:membrane"/>
    <property type="evidence" value="ECO:0007669"/>
    <property type="project" value="TreeGrafter"/>
</dbReference>
<protein>
    <submittedName>
        <fullName evidence="5">Carboxylesterase</fullName>
    </submittedName>
</protein>
<dbReference type="InterPro" id="IPR029058">
    <property type="entry name" value="AB_hydrolase_fold"/>
</dbReference>
<dbReference type="PRINTS" id="PR00111">
    <property type="entry name" value="ABHYDROLASE"/>
</dbReference>
<feature type="domain" description="Serine aminopeptidase S33" evidence="4">
    <location>
        <begin position="36"/>
        <end position="248"/>
    </location>
</feature>
<feature type="active site" description="Charge relay system" evidence="2">
    <location>
        <position position="247"/>
    </location>
</feature>
<dbReference type="PIRSF" id="PIRSF017388">
    <property type="entry name" value="Esterase_lipase"/>
    <property type="match status" value="1"/>
</dbReference>
<feature type="active site" description="Nucleophile" evidence="2">
    <location>
        <position position="110"/>
    </location>
</feature>
<dbReference type="AlphaFoldDB" id="A0A8J3EV33"/>
<evidence type="ECO:0000256" key="3">
    <source>
        <dbReference type="PIRSR" id="PIRSR017388-2"/>
    </source>
</evidence>
<reference evidence="5" key="2">
    <citation type="submission" date="2020-09" db="EMBL/GenBank/DDBJ databases">
        <authorList>
            <person name="Sun Q."/>
            <person name="Zhou Y."/>
        </authorList>
    </citation>
    <scope>NUCLEOTIDE SEQUENCE</scope>
    <source>
        <strain evidence="5">CGMCC 1.14988</strain>
    </source>
</reference>
<feature type="binding site" evidence="3">
    <location>
        <position position="111"/>
    </location>
    <ligand>
        <name>substrate</name>
    </ligand>
</feature>
<dbReference type="Pfam" id="PF12146">
    <property type="entry name" value="Hydrolase_4"/>
    <property type="match status" value="1"/>
</dbReference>
<dbReference type="InterPro" id="IPR022742">
    <property type="entry name" value="Hydrolase_4"/>
</dbReference>
<dbReference type="InterPro" id="IPR000073">
    <property type="entry name" value="AB_hydrolase_1"/>
</dbReference>
<evidence type="ECO:0000256" key="2">
    <source>
        <dbReference type="PIRSR" id="PIRSR017388-1"/>
    </source>
</evidence>
<dbReference type="OrthoDB" id="9786110at2"/>
<dbReference type="InterPro" id="IPR012354">
    <property type="entry name" value="Esterase_lipase"/>
</dbReference>
<sequence length="271" mass="29007">MEGDEAEERVVNAVVAIEGAEPWGSLGSGERADIGVVVTHGFTGNPRATRPIGLWFAAEEYAVEVPLLPGHGTSVRELGRTRYADWYAALERTVDHLAGGCSRIVLVGHSMGGTLSLDFASRNPGRVAAVAALNAQVSDPVQPLARLAPVLQYVVPYVPRDLAGLPADDIARPGTAEGAYPLVSTRAAQSLIGQLPRLRRQLERLTMPLLVAWSPDDHTVPAANARALRDLVGSEQVTEVVCERSYHVPQLDYDADKLRASLLAFVAEHVG</sequence>
<keyword evidence="1" id="KW-0378">Hydrolase</keyword>
<accession>A0A8J3EV33</accession>
<evidence type="ECO:0000259" key="4">
    <source>
        <dbReference type="Pfam" id="PF12146"/>
    </source>
</evidence>
<feature type="binding site" evidence="3">
    <location>
        <position position="42"/>
    </location>
    <ligand>
        <name>substrate</name>
    </ligand>
</feature>
<evidence type="ECO:0000313" key="5">
    <source>
        <dbReference type="EMBL" id="GGI07265.1"/>
    </source>
</evidence>
<evidence type="ECO:0000313" key="6">
    <source>
        <dbReference type="Proteomes" id="UP000650511"/>
    </source>
</evidence>
<proteinExistence type="predicted"/>
<dbReference type="EMBL" id="BMHA01000008">
    <property type="protein sequence ID" value="GGI07265.1"/>
    <property type="molecule type" value="Genomic_DNA"/>
</dbReference>
<dbReference type="Proteomes" id="UP000650511">
    <property type="component" value="Unassembled WGS sequence"/>
</dbReference>